<dbReference type="EC" id="2.7.11.1" evidence="1"/>
<dbReference type="PANTHER" id="PTHR24054:SF0">
    <property type="entry name" value="CASEIN KINASE II SUBUNIT ALPHA"/>
    <property type="match status" value="1"/>
</dbReference>
<dbReference type="FunFam" id="1.10.510.10:FF:000459">
    <property type="entry name" value="Casein kinase II subunit alpha"/>
    <property type="match status" value="1"/>
</dbReference>
<dbReference type="GO" id="GO:0004674">
    <property type="term" value="F:protein serine/threonine kinase activity"/>
    <property type="evidence" value="ECO:0007669"/>
    <property type="project" value="UniProtKB-KW"/>
</dbReference>
<dbReference type="InterPro" id="IPR045216">
    <property type="entry name" value="CK2_alpha"/>
</dbReference>
<dbReference type="Pfam" id="PF00069">
    <property type="entry name" value="Pkinase"/>
    <property type="match status" value="1"/>
</dbReference>
<evidence type="ECO:0000256" key="2">
    <source>
        <dbReference type="ARBA" id="ARBA00022527"/>
    </source>
</evidence>
<comment type="caution">
    <text evidence="10">The sequence shown here is derived from an EMBL/GenBank/DDBJ whole genome shotgun (WGS) entry which is preliminary data.</text>
</comment>
<evidence type="ECO:0000256" key="6">
    <source>
        <dbReference type="ARBA" id="ARBA00022840"/>
    </source>
</evidence>
<evidence type="ECO:0000259" key="9">
    <source>
        <dbReference type="PROSITE" id="PS50011"/>
    </source>
</evidence>
<organism evidence="10 11">
    <name type="scientific">Pseudocohnilembus persalinus</name>
    <name type="common">Ciliate</name>
    <dbReference type="NCBI Taxonomy" id="266149"/>
    <lineage>
        <taxon>Eukaryota</taxon>
        <taxon>Sar</taxon>
        <taxon>Alveolata</taxon>
        <taxon>Ciliophora</taxon>
        <taxon>Intramacronucleata</taxon>
        <taxon>Oligohymenophorea</taxon>
        <taxon>Scuticociliatia</taxon>
        <taxon>Philasterida</taxon>
        <taxon>Pseudocohnilembidae</taxon>
        <taxon>Pseudocohnilembus</taxon>
    </lineage>
</organism>
<reference evidence="10 11" key="1">
    <citation type="journal article" date="2015" name="Sci. Rep.">
        <title>Genome of the facultative scuticociliatosis pathogen Pseudocohnilembus persalinus provides insight into its virulence through horizontal gene transfer.</title>
        <authorList>
            <person name="Xiong J."/>
            <person name="Wang G."/>
            <person name="Cheng J."/>
            <person name="Tian M."/>
            <person name="Pan X."/>
            <person name="Warren A."/>
            <person name="Jiang C."/>
            <person name="Yuan D."/>
            <person name="Miao W."/>
        </authorList>
    </citation>
    <scope>NUCLEOTIDE SEQUENCE [LARGE SCALE GENOMIC DNA]</scope>
    <source>
        <strain evidence="10">36N120E</strain>
    </source>
</reference>
<proteinExistence type="predicted"/>
<dbReference type="OMA" id="KYHIPRP"/>
<dbReference type="GO" id="GO:0005829">
    <property type="term" value="C:cytosol"/>
    <property type="evidence" value="ECO:0007669"/>
    <property type="project" value="TreeGrafter"/>
</dbReference>
<evidence type="ECO:0000256" key="4">
    <source>
        <dbReference type="ARBA" id="ARBA00022741"/>
    </source>
</evidence>
<evidence type="ECO:0000256" key="5">
    <source>
        <dbReference type="ARBA" id="ARBA00022777"/>
    </source>
</evidence>
<dbReference type="SMART" id="SM00220">
    <property type="entry name" value="S_TKc"/>
    <property type="match status" value="1"/>
</dbReference>
<keyword evidence="3" id="KW-0808">Transferase</keyword>
<gene>
    <name evidence="10" type="ORF">PPERSA_05834</name>
</gene>
<protein>
    <recommendedName>
        <fullName evidence="1">non-specific serine/threonine protein kinase</fullName>
        <ecNumber evidence="1">2.7.11.1</ecNumber>
    </recommendedName>
</protein>
<dbReference type="InterPro" id="IPR000719">
    <property type="entry name" value="Prot_kinase_dom"/>
</dbReference>
<dbReference type="GO" id="GO:0051726">
    <property type="term" value="P:regulation of cell cycle"/>
    <property type="evidence" value="ECO:0007669"/>
    <property type="project" value="TreeGrafter"/>
</dbReference>
<keyword evidence="5 10" id="KW-0418">Kinase</keyword>
<dbReference type="GO" id="GO:0005524">
    <property type="term" value="F:ATP binding"/>
    <property type="evidence" value="ECO:0007669"/>
    <property type="project" value="UniProtKB-KW"/>
</dbReference>
<dbReference type="InterPro" id="IPR011009">
    <property type="entry name" value="Kinase-like_dom_sf"/>
</dbReference>
<dbReference type="GO" id="GO:0031981">
    <property type="term" value="C:nuclear lumen"/>
    <property type="evidence" value="ECO:0007669"/>
    <property type="project" value="UniProtKB-ARBA"/>
</dbReference>
<keyword evidence="2" id="KW-0723">Serine/threonine-protein kinase</keyword>
<evidence type="ECO:0000313" key="10">
    <source>
        <dbReference type="EMBL" id="KRX09165.1"/>
    </source>
</evidence>
<sequence length="241" mass="28863">MEKQKETELKQILEHNKIKYADSCILKGIQYYDYENVKIQWGEQQSKTTSLVFEHINNTNFQEVFPQLTDFDALDYSHSQGIMHRDIKPHNIMIDYDQKQIRLIDWGLADFYFPGKEYNVRVASRYYKSPELLVDYTYYDYSLDIWSFGCVLAGIVFQKKAFFKGKDNYDQLEQITRVLGTKELFQYLQKYSIDLDEQFQYVLGQNKKQNLKNFSNPQNNHLVNDEVLDLLQNILLYDHFF</sequence>
<dbReference type="EMBL" id="LDAU01000053">
    <property type="protein sequence ID" value="KRX09165.1"/>
    <property type="molecule type" value="Genomic_DNA"/>
</dbReference>
<dbReference type="Gene3D" id="1.10.510.10">
    <property type="entry name" value="Transferase(Phosphotransferase) domain 1"/>
    <property type="match status" value="1"/>
</dbReference>
<dbReference type="PROSITE" id="PS50011">
    <property type="entry name" value="PROTEIN_KINASE_DOM"/>
    <property type="match status" value="1"/>
</dbReference>
<dbReference type="InterPro" id="IPR008271">
    <property type="entry name" value="Ser/Thr_kinase_AS"/>
</dbReference>
<comment type="catalytic activity">
    <reaction evidence="7">
        <text>L-threonyl-[protein] + ATP = O-phospho-L-threonyl-[protein] + ADP + H(+)</text>
        <dbReference type="Rhea" id="RHEA:46608"/>
        <dbReference type="Rhea" id="RHEA-COMP:11060"/>
        <dbReference type="Rhea" id="RHEA-COMP:11605"/>
        <dbReference type="ChEBI" id="CHEBI:15378"/>
        <dbReference type="ChEBI" id="CHEBI:30013"/>
        <dbReference type="ChEBI" id="CHEBI:30616"/>
        <dbReference type="ChEBI" id="CHEBI:61977"/>
        <dbReference type="ChEBI" id="CHEBI:456216"/>
        <dbReference type="EC" id="2.7.11.1"/>
    </reaction>
</comment>
<keyword evidence="11" id="KW-1185">Reference proteome</keyword>
<dbReference type="PANTHER" id="PTHR24054">
    <property type="entry name" value="CASEIN KINASE II SUBUNIT ALPHA"/>
    <property type="match status" value="1"/>
</dbReference>
<dbReference type="Proteomes" id="UP000054937">
    <property type="component" value="Unassembled WGS sequence"/>
</dbReference>
<name>A0A0V0R3U2_PSEPJ</name>
<comment type="catalytic activity">
    <reaction evidence="8">
        <text>L-seryl-[protein] + ATP = O-phospho-L-seryl-[protein] + ADP + H(+)</text>
        <dbReference type="Rhea" id="RHEA:17989"/>
        <dbReference type="Rhea" id="RHEA-COMP:9863"/>
        <dbReference type="Rhea" id="RHEA-COMP:11604"/>
        <dbReference type="ChEBI" id="CHEBI:15378"/>
        <dbReference type="ChEBI" id="CHEBI:29999"/>
        <dbReference type="ChEBI" id="CHEBI:30616"/>
        <dbReference type="ChEBI" id="CHEBI:83421"/>
        <dbReference type="ChEBI" id="CHEBI:456216"/>
        <dbReference type="EC" id="2.7.11.1"/>
    </reaction>
</comment>
<evidence type="ECO:0000256" key="3">
    <source>
        <dbReference type="ARBA" id="ARBA00022679"/>
    </source>
</evidence>
<dbReference type="GO" id="GO:0006357">
    <property type="term" value="P:regulation of transcription by RNA polymerase II"/>
    <property type="evidence" value="ECO:0007669"/>
    <property type="project" value="UniProtKB-ARBA"/>
</dbReference>
<dbReference type="InParanoid" id="A0A0V0R3U2"/>
<evidence type="ECO:0000256" key="1">
    <source>
        <dbReference type="ARBA" id="ARBA00012513"/>
    </source>
</evidence>
<dbReference type="PROSITE" id="PS00108">
    <property type="entry name" value="PROTEIN_KINASE_ST"/>
    <property type="match status" value="1"/>
</dbReference>
<dbReference type="GO" id="GO:0005956">
    <property type="term" value="C:protein kinase CK2 complex"/>
    <property type="evidence" value="ECO:0007669"/>
    <property type="project" value="TreeGrafter"/>
</dbReference>
<dbReference type="AlphaFoldDB" id="A0A0V0R3U2"/>
<dbReference type="OrthoDB" id="10254671at2759"/>
<evidence type="ECO:0000313" key="11">
    <source>
        <dbReference type="Proteomes" id="UP000054937"/>
    </source>
</evidence>
<keyword evidence="4" id="KW-0547">Nucleotide-binding</keyword>
<evidence type="ECO:0000256" key="7">
    <source>
        <dbReference type="ARBA" id="ARBA00047899"/>
    </source>
</evidence>
<evidence type="ECO:0000256" key="8">
    <source>
        <dbReference type="ARBA" id="ARBA00048679"/>
    </source>
</evidence>
<dbReference type="SUPFAM" id="SSF56112">
    <property type="entry name" value="Protein kinase-like (PK-like)"/>
    <property type="match status" value="1"/>
</dbReference>
<feature type="domain" description="Protein kinase" evidence="9">
    <location>
        <begin position="1"/>
        <end position="241"/>
    </location>
</feature>
<accession>A0A0V0R3U2</accession>
<dbReference type="Gene3D" id="3.30.200.20">
    <property type="entry name" value="Phosphorylase Kinase, domain 1"/>
    <property type="match status" value="1"/>
</dbReference>
<keyword evidence="6" id="KW-0067">ATP-binding</keyword>